<dbReference type="SUPFAM" id="SSF53448">
    <property type="entry name" value="Nucleotide-diphospho-sugar transferases"/>
    <property type="match status" value="1"/>
</dbReference>
<evidence type="ECO:0000313" key="6">
    <source>
        <dbReference type="Proteomes" id="UP000649799"/>
    </source>
</evidence>
<organism evidence="5 6">
    <name type="scientific">Cyclobacterium plantarum</name>
    <dbReference type="NCBI Taxonomy" id="2716263"/>
    <lineage>
        <taxon>Bacteria</taxon>
        <taxon>Pseudomonadati</taxon>
        <taxon>Bacteroidota</taxon>
        <taxon>Cytophagia</taxon>
        <taxon>Cytophagales</taxon>
        <taxon>Cyclobacteriaceae</taxon>
        <taxon>Cyclobacterium</taxon>
    </lineage>
</organism>
<evidence type="ECO:0000259" key="4">
    <source>
        <dbReference type="Pfam" id="PF00535"/>
    </source>
</evidence>
<sequence>MKKQANIFCVVVTCNGMKWLPKHIESIKNSFYPLKSVYVDNGSTDGTKEFLKNDFPEAILIELNNNLGFGNANNIGVKYAIENAADYVFLFNQDAYLEPETIGNCFRGFGLQKNIALVSPIHLNGDGSALDIGFQRCIVEELCPGFLSDLVLKKTREAYPIYSVNAAAWLLKTEIVNRIGLFSNAFFHYGEDINFQQRLKYFGFKALVVPDAFILHDREERNGEKSELGKKIEIKTNQMTILMDINESFTSTKKKVWKYAGLLLFEGKFLKSFSLVLDTYWNSNKYLKWREQMKKELSLQK</sequence>
<proteinExistence type="inferred from homology"/>
<dbReference type="InterPro" id="IPR029044">
    <property type="entry name" value="Nucleotide-diphossugar_trans"/>
</dbReference>
<dbReference type="InterPro" id="IPR001173">
    <property type="entry name" value="Glyco_trans_2-like"/>
</dbReference>
<accession>A0ABX0H7B9</accession>
<keyword evidence="6" id="KW-1185">Reference proteome</keyword>
<comment type="similarity">
    <text evidence="1">Belongs to the glycosyltransferase 2 family.</text>
</comment>
<evidence type="ECO:0000256" key="2">
    <source>
        <dbReference type="ARBA" id="ARBA00022676"/>
    </source>
</evidence>
<reference evidence="5 6" key="1">
    <citation type="submission" date="2020-03" db="EMBL/GenBank/DDBJ databases">
        <title>Cyclobacterium plantarum sp. nov., a marine bacterium isolated from a coastal-marine wetland.</title>
        <authorList>
            <person name="Sanchez-Porro C."/>
            <person name="Ventosa A."/>
            <person name="Amoozegar M."/>
        </authorList>
    </citation>
    <scope>NUCLEOTIDE SEQUENCE [LARGE SCALE GENOMIC DNA]</scope>
    <source>
        <strain evidence="5 6">GBPx2</strain>
    </source>
</reference>
<dbReference type="Gene3D" id="3.90.550.10">
    <property type="entry name" value="Spore Coat Polysaccharide Biosynthesis Protein SpsA, Chain A"/>
    <property type="match status" value="1"/>
</dbReference>
<gene>
    <name evidence="5" type="ORF">G9Q97_05345</name>
</gene>
<keyword evidence="3" id="KW-0808">Transferase</keyword>
<keyword evidence="2" id="KW-0328">Glycosyltransferase</keyword>
<evidence type="ECO:0000256" key="1">
    <source>
        <dbReference type="ARBA" id="ARBA00006739"/>
    </source>
</evidence>
<name>A0ABX0H7B9_9BACT</name>
<dbReference type="PANTHER" id="PTHR43179">
    <property type="entry name" value="RHAMNOSYLTRANSFERASE WBBL"/>
    <property type="match status" value="1"/>
</dbReference>
<evidence type="ECO:0000313" key="5">
    <source>
        <dbReference type="EMBL" id="NHE56239.1"/>
    </source>
</evidence>
<dbReference type="Proteomes" id="UP000649799">
    <property type="component" value="Unassembled WGS sequence"/>
</dbReference>
<feature type="domain" description="Glycosyltransferase 2-like" evidence="4">
    <location>
        <begin position="10"/>
        <end position="120"/>
    </location>
</feature>
<dbReference type="RefSeq" id="WP_166143879.1">
    <property type="nucleotide sequence ID" value="NZ_JAANYN010000002.1"/>
</dbReference>
<dbReference type="PANTHER" id="PTHR43179:SF12">
    <property type="entry name" value="GALACTOFURANOSYLTRANSFERASE GLFT2"/>
    <property type="match status" value="1"/>
</dbReference>
<comment type="caution">
    <text evidence="5">The sequence shown here is derived from an EMBL/GenBank/DDBJ whole genome shotgun (WGS) entry which is preliminary data.</text>
</comment>
<evidence type="ECO:0000256" key="3">
    <source>
        <dbReference type="ARBA" id="ARBA00022679"/>
    </source>
</evidence>
<dbReference type="EMBL" id="JAANYN010000002">
    <property type="protein sequence ID" value="NHE56239.1"/>
    <property type="molecule type" value="Genomic_DNA"/>
</dbReference>
<dbReference type="Pfam" id="PF00535">
    <property type="entry name" value="Glycos_transf_2"/>
    <property type="match status" value="1"/>
</dbReference>
<protein>
    <submittedName>
        <fullName evidence="5">Glycosyltransferase family 2 protein</fullName>
    </submittedName>
</protein>